<dbReference type="SUPFAM" id="SSF52047">
    <property type="entry name" value="RNI-like"/>
    <property type="match status" value="1"/>
</dbReference>
<dbReference type="Gene3D" id="3.80.10.10">
    <property type="entry name" value="Ribonuclease Inhibitor"/>
    <property type="match status" value="2"/>
</dbReference>
<dbReference type="Pfam" id="PF12937">
    <property type="entry name" value="F-box-like"/>
    <property type="match status" value="1"/>
</dbReference>
<dbReference type="Gene3D" id="1.20.1280.50">
    <property type="match status" value="1"/>
</dbReference>
<dbReference type="InterPro" id="IPR001810">
    <property type="entry name" value="F-box_dom"/>
</dbReference>
<comment type="caution">
    <text evidence="2">The sequence shown here is derived from an EMBL/GenBank/DDBJ whole genome shotgun (WGS) entry which is preliminary data.</text>
</comment>
<keyword evidence="3" id="KW-1185">Reference proteome</keyword>
<feature type="domain" description="F-box" evidence="1">
    <location>
        <begin position="2"/>
        <end position="49"/>
    </location>
</feature>
<gene>
    <name evidence="2" type="ORF">O0I10_009511</name>
</gene>
<dbReference type="RefSeq" id="XP_058339704.1">
    <property type="nucleotide sequence ID" value="XM_058489502.1"/>
</dbReference>
<evidence type="ECO:0000313" key="3">
    <source>
        <dbReference type="Proteomes" id="UP001234581"/>
    </source>
</evidence>
<evidence type="ECO:0000313" key="2">
    <source>
        <dbReference type="EMBL" id="KAJ8654790.1"/>
    </source>
</evidence>
<dbReference type="AlphaFoldDB" id="A0AAD7UWY6"/>
<organism evidence="2 3">
    <name type="scientific">Lichtheimia ornata</name>
    <dbReference type="NCBI Taxonomy" id="688661"/>
    <lineage>
        <taxon>Eukaryota</taxon>
        <taxon>Fungi</taxon>
        <taxon>Fungi incertae sedis</taxon>
        <taxon>Mucoromycota</taxon>
        <taxon>Mucoromycotina</taxon>
        <taxon>Mucoromycetes</taxon>
        <taxon>Mucorales</taxon>
        <taxon>Lichtheimiaceae</taxon>
        <taxon>Lichtheimia</taxon>
    </lineage>
</organism>
<dbReference type="SUPFAM" id="SSF81383">
    <property type="entry name" value="F-box domain"/>
    <property type="match status" value="1"/>
</dbReference>
<dbReference type="EMBL" id="JARTCD010000056">
    <property type="protein sequence ID" value="KAJ8654790.1"/>
    <property type="molecule type" value="Genomic_DNA"/>
</dbReference>
<dbReference type="GeneID" id="83216917"/>
<name>A0AAD7UWY6_9FUNG</name>
<dbReference type="InterPro" id="IPR032675">
    <property type="entry name" value="LRR_dom_sf"/>
</dbReference>
<dbReference type="Proteomes" id="UP001234581">
    <property type="component" value="Unassembled WGS sequence"/>
</dbReference>
<dbReference type="PROSITE" id="PS50181">
    <property type="entry name" value="FBOX"/>
    <property type="match status" value="1"/>
</dbReference>
<dbReference type="CDD" id="cd09917">
    <property type="entry name" value="F-box_SF"/>
    <property type="match status" value="1"/>
</dbReference>
<dbReference type="SMART" id="SM00256">
    <property type="entry name" value="FBOX"/>
    <property type="match status" value="1"/>
</dbReference>
<sequence length="535" mass="60060">MYNMIDVLPYDVLLQIFALLSIFDVLQCMRVSRQWYASVPDYRTVFPGYVVLNGEKYCGEYARSMAKVGDCVRSIVLKKSTYHSETDGMIGSLIPRFFRNISTLFLEDCGIQADLGRCLGKLPQLSYLKISPDIFIPVTTTFIKNILRHSPNITYLSIGGATEFIALSNGQFATRAPASRCTDLRLLSLPSSCINLQYLDVRGCEITIVDLEKVLLGCICLKFLGVRNEGDKVQNRAIMDKCCHNLRQLCYLPYNFQPVTACYDEIDDRQPVSNTISLRALDIDVTDAGRFIDQSNLKHLSLLHCYGDLMPNDHPWDIFYQNRHSLNSIGLALGVAEVEAYISSLGSFQHLTSLHLYLSEVTLSTDIFNQLQDMAQQHPSLQSIALSIAPIPLENQIRMNSAKVSSIARIPHLRRIDILSWRVHGLSLLQLFSIATVLQHIEVHMAPLQVTSPMFLALARLPLVTLVLSSEGYRLLGILDNDGLSYFVDHHAGPLAVMTVTGNFHVDKPTAKTLEYAREKLGNRFRGLADNLKLK</sequence>
<accession>A0AAD7UWY6</accession>
<reference evidence="2 3" key="1">
    <citation type="submission" date="2023-03" db="EMBL/GenBank/DDBJ databases">
        <title>Genome sequence of Lichtheimia ornata CBS 291.66.</title>
        <authorList>
            <person name="Mohabir J.T."/>
            <person name="Shea T.P."/>
            <person name="Kurbessoian T."/>
            <person name="Berby B."/>
            <person name="Fontaine J."/>
            <person name="Livny J."/>
            <person name="Gnirke A."/>
            <person name="Stajich J.E."/>
            <person name="Cuomo C.A."/>
        </authorList>
    </citation>
    <scope>NUCLEOTIDE SEQUENCE [LARGE SCALE GENOMIC DNA]</scope>
    <source>
        <strain evidence="2">CBS 291.66</strain>
    </source>
</reference>
<evidence type="ECO:0000259" key="1">
    <source>
        <dbReference type="PROSITE" id="PS50181"/>
    </source>
</evidence>
<protein>
    <recommendedName>
        <fullName evidence="1">F-box domain-containing protein</fullName>
    </recommendedName>
</protein>
<dbReference type="InterPro" id="IPR036047">
    <property type="entry name" value="F-box-like_dom_sf"/>
</dbReference>
<proteinExistence type="predicted"/>